<keyword evidence="3 9" id="KW-0812">Transmembrane</keyword>
<dbReference type="GO" id="GO:0005886">
    <property type="term" value="C:plasma membrane"/>
    <property type="evidence" value="ECO:0007669"/>
    <property type="project" value="UniProtKB-SubCell"/>
</dbReference>
<dbReference type="GO" id="GO:0050660">
    <property type="term" value="F:flavin adenine dinucleotide binding"/>
    <property type="evidence" value="ECO:0007669"/>
    <property type="project" value="InterPro"/>
</dbReference>
<dbReference type="SUPFAM" id="SSF56176">
    <property type="entry name" value="FAD-binding/transporter-associated domain-like"/>
    <property type="match status" value="1"/>
</dbReference>
<dbReference type="Gene3D" id="3.10.580.10">
    <property type="entry name" value="CBS-domain"/>
    <property type="match status" value="1"/>
</dbReference>
<keyword evidence="6 8" id="KW-0129">CBS domain</keyword>
<dbReference type="Pfam" id="PF00571">
    <property type="entry name" value="CBS"/>
    <property type="match status" value="1"/>
</dbReference>
<comment type="subcellular location">
    <subcellularLocation>
        <location evidence="1">Cell membrane</location>
        <topology evidence="1">Multi-pass membrane protein</topology>
    </subcellularLocation>
</comment>
<accession>A0AAW6RJH1</accession>
<keyword evidence="14" id="KW-1185">Reference proteome</keyword>
<dbReference type="PANTHER" id="PTHR43099:SF5">
    <property type="entry name" value="HLYC_CORC FAMILY TRANSPORTER"/>
    <property type="match status" value="1"/>
</dbReference>
<evidence type="ECO:0000256" key="7">
    <source>
        <dbReference type="ARBA" id="ARBA00023136"/>
    </source>
</evidence>
<dbReference type="InterPro" id="IPR005170">
    <property type="entry name" value="Transptr-assoc_dom"/>
</dbReference>
<dbReference type="RefSeq" id="WP_279523703.1">
    <property type="nucleotide sequence ID" value="NZ_JARVII010000003.1"/>
</dbReference>
<dbReference type="InterPro" id="IPR044751">
    <property type="entry name" value="Ion_transp-like_CBS"/>
</dbReference>
<organism evidence="13 14">
    <name type="scientific">Ottowia cancrivicina</name>
    <dbReference type="NCBI Taxonomy" id="3040346"/>
    <lineage>
        <taxon>Bacteria</taxon>
        <taxon>Pseudomonadati</taxon>
        <taxon>Pseudomonadota</taxon>
        <taxon>Betaproteobacteria</taxon>
        <taxon>Burkholderiales</taxon>
        <taxon>Comamonadaceae</taxon>
        <taxon>Ottowia</taxon>
    </lineage>
</organism>
<dbReference type="InterPro" id="IPR002550">
    <property type="entry name" value="CNNM"/>
</dbReference>
<evidence type="ECO:0000256" key="10">
    <source>
        <dbReference type="SAM" id="Phobius"/>
    </source>
</evidence>
<evidence type="ECO:0000256" key="8">
    <source>
        <dbReference type="PROSITE-ProRule" id="PRU00703"/>
    </source>
</evidence>
<name>A0AAW6RJH1_9BURK</name>
<dbReference type="SMART" id="SM01091">
    <property type="entry name" value="CorC_HlyC"/>
    <property type="match status" value="1"/>
</dbReference>
<sequence length="439" mass="47022">MELLLICLLIVLNGVFAMSEMALASSRKARLEAMAEGGDTGAGVALRLMEDPTQFLSTVQVGITSIGVLNGIVGESAFSAPVASWLGGLGLSERAAGIAATVLVVAAITFVTIIFGELAPKRIGQLYPETVARWVSPPMRALAAFTRPFVALLSLSTQGVLKLLRIDNRSERAVTAEEISASLEEGVDAGLIEAHEHQMVRNVFHLDDRPLTSLMVPRSDIDWLDGANTVAQALQYVATRGEKQSHSWYPVCDGGLDDVIGIISVARLLELGPNAEGALAQHCENAAFVPETLSGLEMLEQLRAKSGRLLLVVDEYGVVQGMMTPRDLLEAITGELKPDTDMDAWATPAANGAWILEGLMPVNEMKARLGIKELPHEAKGRYNTVAGLLLAEAGDLPRAGDKIQAADWEFEVLSLQGRRIDKVMARPLMPQAIQSKSSG</sequence>
<dbReference type="Pfam" id="PF03471">
    <property type="entry name" value="CorC_HlyC"/>
    <property type="match status" value="1"/>
</dbReference>
<evidence type="ECO:0000256" key="5">
    <source>
        <dbReference type="ARBA" id="ARBA00022989"/>
    </source>
</evidence>
<evidence type="ECO:0000259" key="11">
    <source>
        <dbReference type="PROSITE" id="PS51371"/>
    </source>
</evidence>
<dbReference type="InterPro" id="IPR000644">
    <property type="entry name" value="CBS_dom"/>
</dbReference>
<evidence type="ECO:0000259" key="12">
    <source>
        <dbReference type="PROSITE" id="PS51846"/>
    </source>
</evidence>
<keyword evidence="7 9" id="KW-0472">Membrane</keyword>
<evidence type="ECO:0000256" key="1">
    <source>
        <dbReference type="ARBA" id="ARBA00004651"/>
    </source>
</evidence>
<comment type="caution">
    <text evidence="13">The sequence shown here is derived from an EMBL/GenBank/DDBJ whole genome shotgun (WGS) entry which is preliminary data.</text>
</comment>
<dbReference type="InterPro" id="IPR046342">
    <property type="entry name" value="CBS_dom_sf"/>
</dbReference>
<dbReference type="PROSITE" id="PS51371">
    <property type="entry name" value="CBS"/>
    <property type="match status" value="1"/>
</dbReference>
<dbReference type="Pfam" id="PF01595">
    <property type="entry name" value="CNNM"/>
    <property type="match status" value="1"/>
</dbReference>
<dbReference type="PANTHER" id="PTHR43099">
    <property type="entry name" value="UPF0053 PROTEIN YRKA"/>
    <property type="match status" value="1"/>
</dbReference>
<dbReference type="InterPro" id="IPR036318">
    <property type="entry name" value="FAD-bd_PCMH-like_sf"/>
</dbReference>
<gene>
    <name evidence="13" type="ORF">QB898_02850</name>
</gene>
<dbReference type="InterPro" id="IPR016169">
    <property type="entry name" value="FAD-bd_PCMH_sub2"/>
</dbReference>
<dbReference type="PROSITE" id="PS51846">
    <property type="entry name" value="CNNM"/>
    <property type="match status" value="1"/>
</dbReference>
<protein>
    <submittedName>
        <fullName evidence="13">Hemolysin family protein</fullName>
    </submittedName>
</protein>
<dbReference type="SUPFAM" id="SSF54631">
    <property type="entry name" value="CBS-domain pair"/>
    <property type="match status" value="1"/>
</dbReference>
<feature type="domain" description="CNNM transmembrane" evidence="12">
    <location>
        <begin position="1"/>
        <end position="196"/>
    </location>
</feature>
<evidence type="ECO:0000256" key="2">
    <source>
        <dbReference type="ARBA" id="ARBA00022475"/>
    </source>
</evidence>
<dbReference type="Gene3D" id="3.30.465.10">
    <property type="match status" value="1"/>
</dbReference>
<evidence type="ECO:0000256" key="4">
    <source>
        <dbReference type="ARBA" id="ARBA00022737"/>
    </source>
</evidence>
<evidence type="ECO:0000256" key="6">
    <source>
        <dbReference type="ARBA" id="ARBA00023122"/>
    </source>
</evidence>
<keyword evidence="4" id="KW-0677">Repeat</keyword>
<feature type="domain" description="CBS" evidence="11">
    <location>
        <begin position="280"/>
        <end position="340"/>
    </location>
</feature>
<reference evidence="13 14" key="1">
    <citation type="submission" date="2023-04" db="EMBL/GenBank/DDBJ databases">
        <title>Ottowia paracancer sp. nov., isolated from human stomach.</title>
        <authorList>
            <person name="Song Y."/>
        </authorList>
    </citation>
    <scope>NUCLEOTIDE SEQUENCE [LARGE SCALE GENOMIC DNA]</scope>
    <source>
        <strain evidence="13 14">10c7w1</strain>
    </source>
</reference>
<dbReference type="EMBL" id="JARVII010000003">
    <property type="protein sequence ID" value="MDG9698666.1"/>
    <property type="molecule type" value="Genomic_DNA"/>
</dbReference>
<evidence type="ECO:0000313" key="13">
    <source>
        <dbReference type="EMBL" id="MDG9698666.1"/>
    </source>
</evidence>
<dbReference type="AlphaFoldDB" id="A0AAW6RJH1"/>
<keyword evidence="5 9" id="KW-1133">Transmembrane helix</keyword>
<evidence type="ECO:0000313" key="14">
    <source>
        <dbReference type="Proteomes" id="UP001237156"/>
    </source>
</evidence>
<dbReference type="InterPro" id="IPR051676">
    <property type="entry name" value="UPF0053_domain"/>
</dbReference>
<evidence type="ECO:0000256" key="9">
    <source>
        <dbReference type="PROSITE-ProRule" id="PRU01193"/>
    </source>
</evidence>
<dbReference type="CDD" id="cd04590">
    <property type="entry name" value="CBS_pair_CorC_HlyC_assoc"/>
    <property type="match status" value="1"/>
</dbReference>
<dbReference type="Proteomes" id="UP001237156">
    <property type="component" value="Unassembled WGS sequence"/>
</dbReference>
<evidence type="ECO:0000256" key="3">
    <source>
        <dbReference type="ARBA" id="ARBA00022692"/>
    </source>
</evidence>
<feature type="transmembrane region" description="Helical" evidence="10">
    <location>
        <begin position="95"/>
        <end position="116"/>
    </location>
</feature>
<keyword evidence="2" id="KW-1003">Cell membrane</keyword>
<proteinExistence type="predicted"/>